<dbReference type="InterPro" id="IPR027417">
    <property type="entry name" value="P-loop_NTPase"/>
</dbReference>
<dbReference type="InterPro" id="IPR014001">
    <property type="entry name" value="Helicase_ATP-bd"/>
</dbReference>
<proteinExistence type="inferred from homology"/>
<evidence type="ECO:0000256" key="5">
    <source>
        <dbReference type="SAM" id="MobiDB-lite"/>
    </source>
</evidence>
<dbReference type="SMART" id="SM00487">
    <property type="entry name" value="DEXDc"/>
    <property type="match status" value="1"/>
</dbReference>
<dbReference type="RefSeq" id="WP_109991224.1">
    <property type="nucleotide sequence ID" value="NZ_CP028160.1"/>
</dbReference>
<dbReference type="Gene3D" id="3.40.50.300">
    <property type="entry name" value="P-loop containing nucleotide triphosphate hydrolases"/>
    <property type="match status" value="2"/>
</dbReference>
<dbReference type="PANTHER" id="PTHR11472:SF34">
    <property type="entry name" value="REGULATOR OF TELOMERE ELONGATION HELICASE 1"/>
    <property type="match status" value="1"/>
</dbReference>
<dbReference type="PROSITE" id="PS51193">
    <property type="entry name" value="HELICASE_ATP_BIND_2"/>
    <property type="match status" value="1"/>
</dbReference>
<organism evidence="7 8">
    <name type="scientific">Lactococcus lactis subsp. lactis</name>
    <name type="common">Streptococcus lactis</name>
    <dbReference type="NCBI Taxonomy" id="1360"/>
    <lineage>
        <taxon>Bacteria</taxon>
        <taxon>Bacillati</taxon>
        <taxon>Bacillota</taxon>
        <taxon>Bacilli</taxon>
        <taxon>Lactobacillales</taxon>
        <taxon>Streptococcaceae</taxon>
        <taxon>Lactococcus</taxon>
    </lineage>
</organism>
<dbReference type="Proteomes" id="UP000245919">
    <property type="component" value="Chromosome"/>
</dbReference>
<dbReference type="GO" id="GO:0003676">
    <property type="term" value="F:nucleic acid binding"/>
    <property type="evidence" value="ECO:0007669"/>
    <property type="project" value="InterPro"/>
</dbReference>
<dbReference type="GO" id="GO:0003678">
    <property type="term" value="F:DNA helicase activity"/>
    <property type="evidence" value="ECO:0007669"/>
    <property type="project" value="TreeGrafter"/>
</dbReference>
<dbReference type="InterPro" id="IPR014013">
    <property type="entry name" value="Helic_SF1/SF2_ATP-bd_DinG/Rad3"/>
</dbReference>
<dbReference type="GO" id="GO:0005524">
    <property type="term" value="F:ATP binding"/>
    <property type="evidence" value="ECO:0007669"/>
    <property type="project" value="UniProtKB-KW"/>
</dbReference>
<gene>
    <name evidence="7" type="ORF">LL14B4_10255</name>
</gene>
<dbReference type="GO" id="GO:0006139">
    <property type="term" value="P:nucleobase-containing compound metabolic process"/>
    <property type="evidence" value="ECO:0007669"/>
    <property type="project" value="InterPro"/>
</dbReference>
<evidence type="ECO:0000256" key="2">
    <source>
        <dbReference type="ARBA" id="ARBA00022801"/>
    </source>
</evidence>
<sequence length="721" mass="82791">MKKIDTYQEIINIFNKRLPSIFKSKNVRINQVQMAIDVADFLFNKSQKIMFVEAPVGTGKSLGLLVPTALYLKKKNKKSVYATATINLQNQIFSKDSVVLQKLKLLKDDEKILAQGQSHYTCTTAFYNNITHFSDEERVQLNHFFEICEYGLFDELYEMYPDFDKSKEKYLLLTQVSLYNCLGDCPGHLHRKLYHASIKNLVITNHDQLIQSYLNSIEGRSQIINYENKIIIVDEAHSLKETFLGRLDSKNKFNFNEIPRPNSSLINKDYREKYAILWNAINNLNKKFFADNNAGGNSRISLEKDDIKCLKGIQHILNKSIVSQILAEEINRSSRRNQSDKLSSIIEKINNFIKPIDKKWIEQDAEQGLSFHRVTLSFEQEFSKMINTLSRNSKIIFMSGTLTTDDPLEDISENWKLSENNYIYKNYPSIFNLKKQAIVYIPRGIARPSRENNQHLYDMKSMLPKLINRSHGGSLVLCTSRAYLSEVAKSLRDSKQIKRMVYSQNDGDSQSIGKSFAEDLESILVGSGAFFTGFSVEGESLNKLFLSKLPYPVPTDAFIELISQGYSNDDKYIKIIVPMMLKKLEQAMGRLIRSKTDTGIITIFDPRIAPGTPPYKFIESLGYTITSDLSEVIEFQKNSKSRRISAIDETFNEELLTIPKKAKDVKTVHKEKQKKSTNSSVRKKRKKKKKNKSNSEKQKTIPLMNAEGKIRVISVYSAPRE</sequence>
<dbReference type="SUPFAM" id="SSF52540">
    <property type="entry name" value="P-loop containing nucleoside triphosphate hydrolases"/>
    <property type="match status" value="1"/>
</dbReference>
<dbReference type="EMBL" id="CP028160">
    <property type="protein sequence ID" value="AWN66535.1"/>
    <property type="molecule type" value="Genomic_DNA"/>
</dbReference>
<keyword evidence="3" id="KW-0067">ATP-binding</keyword>
<name>A0A2Z3KKV2_LACLL</name>
<protein>
    <recommendedName>
        <fullName evidence="6">Helicase ATP-binding domain-containing protein</fullName>
    </recommendedName>
</protein>
<reference evidence="7 8" key="1">
    <citation type="submission" date="2018-03" db="EMBL/GenBank/DDBJ databases">
        <title>Genome sequence of Lactococcus lactis strain 14B4 from almond drupe.</title>
        <authorList>
            <person name="Tran T.D."/>
            <person name="McGarvey J.A."/>
            <person name="Huynh S."/>
            <person name="Parker C.T."/>
        </authorList>
    </citation>
    <scope>NUCLEOTIDE SEQUENCE [LARGE SCALE GENOMIC DNA]</scope>
    <source>
        <strain evidence="7 8">14B4</strain>
    </source>
</reference>
<dbReference type="GO" id="GO:0016818">
    <property type="term" value="F:hydrolase activity, acting on acid anhydrides, in phosphorus-containing anhydrides"/>
    <property type="evidence" value="ECO:0007669"/>
    <property type="project" value="InterPro"/>
</dbReference>
<dbReference type="InterPro" id="IPR045028">
    <property type="entry name" value="DinG/Rad3-like"/>
</dbReference>
<feature type="compositionally biased region" description="Basic residues" evidence="5">
    <location>
        <begin position="671"/>
        <end position="692"/>
    </location>
</feature>
<evidence type="ECO:0000256" key="1">
    <source>
        <dbReference type="ARBA" id="ARBA00022741"/>
    </source>
</evidence>
<dbReference type="PANTHER" id="PTHR11472">
    <property type="entry name" value="DNA REPAIR DEAD HELICASE RAD3/XP-D SUBFAMILY MEMBER"/>
    <property type="match status" value="1"/>
</dbReference>
<evidence type="ECO:0000313" key="8">
    <source>
        <dbReference type="Proteomes" id="UP000245919"/>
    </source>
</evidence>
<dbReference type="GeneID" id="89634162"/>
<keyword evidence="2" id="KW-0378">Hydrolase</keyword>
<dbReference type="SMART" id="SM00491">
    <property type="entry name" value="HELICc2"/>
    <property type="match status" value="1"/>
</dbReference>
<accession>A0A2Z3KKV2</accession>
<dbReference type="AlphaFoldDB" id="A0A2Z3KKV2"/>
<dbReference type="Pfam" id="PF13307">
    <property type="entry name" value="Helicase_C_2"/>
    <property type="match status" value="1"/>
</dbReference>
<keyword evidence="1" id="KW-0547">Nucleotide-binding</keyword>
<evidence type="ECO:0000256" key="3">
    <source>
        <dbReference type="ARBA" id="ARBA00022840"/>
    </source>
</evidence>
<comment type="similarity">
    <text evidence="4">Belongs to the helicase family. DinG subfamily.</text>
</comment>
<evidence type="ECO:0000313" key="7">
    <source>
        <dbReference type="EMBL" id="AWN66535.1"/>
    </source>
</evidence>
<evidence type="ECO:0000259" key="6">
    <source>
        <dbReference type="PROSITE" id="PS51193"/>
    </source>
</evidence>
<dbReference type="InterPro" id="IPR006555">
    <property type="entry name" value="ATP-dep_Helicase_C"/>
</dbReference>
<feature type="domain" description="Helicase ATP-binding" evidence="6">
    <location>
        <begin position="17"/>
        <end position="288"/>
    </location>
</feature>
<evidence type="ECO:0000256" key="4">
    <source>
        <dbReference type="ARBA" id="ARBA00038058"/>
    </source>
</evidence>
<feature type="region of interest" description="Disordered" evidence="5">
    <location>
        <begin position="663"/>
        <end position="704"/>
    </location>
</feature>